<evidence type="ECO:0000313" key="3">
    <source>
        <dbReference type="Proteomes" id="UP000799424"/>
    </source>
</evidence>
<dbReference type="GO" id="GO:0004674">
    <property type="term" value="F:protein serine/threonine kinase activity"/>
    <property type="evidence" value="ECO:0007669"/>
    <property type="project" value="TreeGrafter"/>
</dbReference>
<protein>
    <recommendedName>
        <fullName evidence="1">Protein kinase domain-containing protein</fullName>
    </recommendedName>
</protein>
<reference evidence="2" key="1">
    <citation type="journal article" date="2020" name="Stud. Mycol.">
        <title>101 Dothideomycetes genomes: a test case for predicting lifestyles and emergence of pathogens.</title>
        <authorList>
            <person name="Haridas S."/>
            <person name="Albert R."/>
            <person name="Binder M."/>
            <person name="Bloem J."/>
            <person name="Labutti K."/>
            <person name="Salamov A."/>
            <person name="Andreopoulos B."/>
            <person name="Baker S."/>
            <person name="Barry K."/>
            <person name="Bills G."/>
            <person name="Bluhm B."/>
            <person name="Cannon C."/>
            <person name="Castanera R."/>
            <person name="Culley D."/>
            <person name="Daum C."/>
            <person name="Ezra D."/>
            <person name="Gonzalez J."/>
            <person name="Henrissat B."/>
            <person name="Kuo A."/>
            <person name="Liang C."/>
            <person name="Lipzen A."/>
            <person name="Lutzoni F."/>
            <person name="Magnuson J."/>
            <person name="Mondo S."/>
            <person name="Nolan M."/>
            <person name="Ohm R."/>
            <person name="Pangilinan J."/>
            <person name="Park H.-J."/>
            <person name="Ramirez L."/>
            <person name="Alfaro M."/>
            <person name="Sun H."/>
            <person name="Tritt A."/>
            <person name="Yoshinaga Y."/>
            <person name="Zwiers L.-H."/>
            <person name="Turgeon B."/>
            <person name="Goodwin S."/>
            <person name="Spatafora J."/>
            <person name="Crous P."/>
            <person name="Grigoriev I."/>
        </authorList>
    </citation>
    <scope>NUCLEOTIDE SEQUENCE</scope>
    <source>
        <strain evidence="2">CBS 113818</strain>
    </source>
</reference>
<dbReference type="SUPFAM" id="SSF56112">
    <property type="entry name" value="Protein kinase-like (PK-like)"/>
    <property type="match status" value="1"/>
</dbReference>
<sequence>MPSALRRSHDAQRTSNFRIMLRPWDQCRAELYESSHITHFPAQIIRHHSTMLPKRVRNHPPRHLLTISSVILQSIATSKNLVAHTSTHIRIHTWDDYIVDGNVSTSTSGTAQERSFEHWWNLSDESTRVEMAAVLDIHPHSLYPSSNALRDDIVQSYNSVTRHEERDSWYNSQHYWLVSDGTSIRAFHTANSRQTAGSRESTASILSRKTPWQQILYDKYLILPEFDQTNWSDRGQHVEFGPEEGSTIDKLLTPNSVLGYSSTALVEKVQCKRIMLARKKIKCNWRLKREEALKEVAHLQYLSHAHVVRCVGTYVYGKELSILLYPATSYNLETFLDRCAELDAKFKLTITEGRLLHAIRRGVGESFGCLASAIDYIHSRFVKHMDIKPTNILIHDKYRFPRAPFQVHIAEFWGYKVI</sequence>
<accession>A0A6A6ZBP3</accession>
<dbReference type="AlphaFoldDB" id="A0A6A6ZBP3"/>
<dbReference type="PROSITE" id="PS50011">
    <property type="entry name" value="PROTEIN_KINASE_DOM"/>
    <property type="match status" value="1"/>
</dbReference>
<dbReference type="PROSITE" id="PS00108">
    <property type="entry name" value="PROTEIN_KINASE_ST"/>
    <property type="match status" value="1"/>
</dbReference>
<gene>
    <name evidence="2" type="ORF">CC86DRAFT_157225</name>
</gene>
<dbReference type="InterPro" id="IPR011009">
    <property type="entry name" value="Kinase-like_dom_sf"/>
</dbReference>
<keyword evidence="3" id="KW-1185">Reference proteome</keyword>
<organism evidence="2 3">
    <name type="scientific">Ophiobolus disseminans</name>
    <dbReference type="NCBI Taxonomy" id="1469910"/>
    <lineage>
        <taxon>Eukaryota</taxon>
        <taxon>Fungi</taxon>
        <taxon>Dikarya</taxon>
        <taxon>Ascomycota</taxon>
        <taxon>Pezizomycotina</taxon>
        <taxon>Dothideomycetes</taxon>
        <taxon>Pleosporomycetidae</taxon>
        <taxon>Pleosporales</taxon>
        <taxon>Pleosporineae</taxon>
        <taxon>Phaeosphaeriaceae</taxon>
        <taxon>Ophiobolus</taxon>
    </lineage>
</organism>
<dbReference type="Proteomes" id="UP000799424">
    <property type="component" value="Unassembled WGS sequence"/>
</dbReference>
<dbReference type="EMBL" id="MU006252">
    <property type="protein sequence ID" value="KAF2818416.1"/>
    <property type="molecule type" value="Genomic_DNA"/>
</dbReference>
<name>A0A6A6ZBP3_9PLEO</name>
<dbReference type="OrthoDB" id="4062651at2759"/>
<dbReference type="Pfam" id="PF00069">
    <property type="entry name" value="Pkinase"/>
    <property type="match status" value="1"/>
</dbReference>
<dbReference type="GO" id="GO:0005524">
    <property type="term" value="F:ATP binding"/>
    <property type="evidence" value="ECO:0007669"/>
    <property type="project" value="InterPro"/>
</dbReference>
<dbReference type="InterPro" id="IPR000719">
    <property type="entry name" value="Prot_kinase_dom"/>
</dbReference>
<proteinExistence type="predicted"/>
<evidence type="ECO:0000313" key="2">
    <source>
        <dbReference type="EMBL" id="KAF2818416.1"/>
    </source>
</evidence>
<feature type="domain" description="Protein kinase" evidence="1">
    <location>
        <begin position="252"/>
        <end position="418"/>
    </location>
</feature>
<dbReference type="InterPro" id="IPR008271">
    <property type="entry name" value="Ser/Thr_kinase_AS"/>
</dbReference>
<dbReference type="PANTHER" id="PTHR24359">
    <property type="entry name" value="SERINE/THREONINE-PROTEIN KINASE SBK1"/>
    <property type="match status" value="1"/>
</dbReference>
<dbReference type="Gene3D" id="1.10.510.10">
    <property type="entry name" value="Transferase(Phosphotransferase) domain 1"/>
    <property type="match status" value="1"/>
</dbReference>
<evidence type="ECO:0000259" key="1">
    <source>
        <dbReference type="PROSITE" id="PS50011"/>
    </source>
</evidence>
<dbReference type="PANTHER" id="PTHR24359:SF1">
    <property type="entry name" value="INHIBITOR OF NUCLEAR FACTOR KAPPA-B KINASE EPSILON SUBUNIT HOMOLOG 1-RELATED"/>
    <property type="match status" value="1"/>
</dbReference>